<evidence type="ECO:0000313" key="8">
    <source>
        <dbReference type="EMBL" id="SMC44788.1"/>
    </source>
</evidence>
<feature type="region of interest" description="Disordered" evidence="6">
    <location>
        <begin position="1"/>
        <end position="29"/>
    </location>
</feature>
<dbReference type="PANTHER" id="PTHR33545:SF5">
    <property type="entry name" value="UPF0750 MEMBRANE PROTEIN YITT"/>
    <property type="match status" value="1"/>
</dbReference>
<dbReference type="STRING" id="937218.SAMN06297251_102276"/>
<keyword evidence="9" id="KW-1185">Reference proteome</keyword>
<evidence type="ECO:0000313" key="9">
    <source>
        <dbReference type="Proteomes" id="UP000192656"/>
    </source>
</evidence>
<dbReference type="Pfam" id="PF02588">
    <property type="entry name" value="YitT_membrane"/>
    <property type="match status" value="1"/>
</dbReference>
<gene>
    <name evidence="8" type="ORF">SAMN06297251_102276</name>
</gene>
<keyword evidence="2" id="KW-1003">Cell membrane</keyword>
<comment type="subcellular location">
    <subcellularLocation>
        <location evidence="1">Cell membrane</location>
        <topology evidence="1">Multi-pass membrane protein</topology>
    </subcellularLocation>
</comment>
<proteinExistence type="predicted"/>
<evidence type="ECO:0000256" key="3">
    <source>
        <dbReference type="ARBA" id="ARBA00022692"/>
    </source>
</evidence>
<feature type="transmembrane region" description="Helical" evidence="7">
    <location>
        <begin position="187"/>
        <end position="208"/>
    </location>
</feature>
<evidence type="ECO:0000256" key="5">
    <source>
        <dbReference type="ARBA" id="ARBA00023136"/>
    </source>
</evidence>
<feature type="transmembrane region" description="Helical" evidence="7">
    <location>
        <begin position="56"/>
        <end position="76"/>
    </location>
</feature>
<organism evidence="8 9">
    <name type="scientific">Fulvimarina manganoxydans</name>
    <dbReference type="NCBI Taxonomy" id="937218"/>
    <lineage>
        <taxon>Bacteria</taxon>
        <taxon>Pseudomonadati</taxon>
        <taxon>Pseudomonadota</taxon>
        <taxon>Alphaproteobacteria</taxon>
        <taxon>Hyphomicrobiales</taxon>
        <taxon>Aurantimonadaceae</taxon>
        <taxon>Fulvimarina</taxon>
    </lineage>
</organism>
<feature type="transmembrane region" description="Helical" evidence="7">
    <location>
        <begin position="214"/>
        <end position="231"/>
    </location>
</feature>
<dbReference type="EMBL" id="FWXR01000002">
    <property type="protein sequence ID" value="SMC44788.1"/>
    <property type="molecule type" value="Genomic_DNA"/>
</dbReference>
<protein>
    <submittedName>
        <fullName evidence="8">Uncharacterized 5xTM membrane BCR, YitT family COG1284</fullName>
    </submittedName>
</protein>
<feature type="transmembrane region" description="Helical" evidence="7">
    <location>
        <begin position="82"/>
        <end position="107"/>
    </location>
</feature>
<keyword evidence="5 7" id="KW-0472">Membrane</keyword>
<dbReference type="InterPro" id="IPR003740">
    <property type="entry name" value="YitT"/>
</dbReference>
<feature type="transmembrane region" description="Helical" evidence="7">
    <location>
        <begin position="119"/>
        <end position="137"/>
    </location>
</feature>
<evidence type="ECO:0000256" key="6">
    <source>
        <dbReference type="SAM" id="MobiDB-lite"/>
    </source>
</evidence>
<keyword evidence="3 7" id="KW-0812">Transmembrane</keyword>
<dbReference type="InterPro" id="IPR051461">
    <property type="entry name" value="UPF0750_membrane"/>
</dbReference>
<dbReference type="RefSeq" id="WP_425292946.1">
    <property type="nucleotide sequence ID" value="NZ_FWXR01000002.1"/>
</dbReference>
<dbReference type="PANTHER" id="PTHR33545">
    <property type="entry name" value="UPF0750 MEMBRANE PROTEIN YITT-RELATED"/>
    <property type="match status" value="1"/>
</dbReference>
<dbReference type="Proteomes" id="UP000192656">
    <property type="component" value="Unassembled WGS sequence"/>
</dbReference>
<reference evidence="8 9" key="1">
    <citation type="submission" date="2017-04" db="EMBL/GenBank/DDBJ databases">
        <authorList>
            <person name="Afonso C.L."/>
            <person name="Miller P.J."/>
            <person name="Scott M.A."/>
            <person name="Spackman E."/>
            <person name="Goraichik I."/>
            <person name="Dimitrov K.M."/>
            <person name="Suarez D.L."/>
            <person name="Swayne D.E."/>
        </authorList>
    </citation>
    <scope>NUCLEOTIDE SEQUENCE [LARGE SCALE GENOMIC DNA]</scope>
    <source>
        <strain evidence="8 9">CGMCC 1.10972</strain>
    </source>
</reference>
<dbReference type="GO" id="GO:0005886">
    <property type="term" value="C:plasma membrane"/>
    <property type="evidence" value="ECO:0007669"/>
    <property type="project" value="UniProtKB-SubCell"/>
</dbReference>
<evidence type="ECO:0000256" key="4">
    <source>
        <dbReference type="ARBA" id="ARBA00022989"/>
    </source>
</evidence>
<feature type="compositionally biased region" description="Polar residues" evidence="6">
    <location>
        <begin position="16"/>
        <end position="28"/>
    </location>
</feature>
<evidence type="ECO:0000256" key="2">
    <source>
        <dbReference type="ARBA" id="ARBA00022475"/>
    </source>
</evidence>
<sequence length="241" mass="25650">MNRTGAGMASSDETPENTPSPAGSTSPETELRPIRWRFGDWHATSTHHTPLEDAQAIVTGTVLATLGIAILSHLGFLTSGVAGLALITSYAFGINVGLAFFLINLPFYALAITRMGRAFTIKTFIAIALLSVMTAVQPDFLTFADIHPLIGAVTAGLLIGFALLALFRHRASLGGAGILAIFLQDKLGWRAGLTQLAIDLCILGLAFTVVDRRAVLYSILGAVCLNGFLAINHRTDRYIAK</sequence>
<evidence type="ECO:0000256" key="7">
    <source>
        <dbReference type="SAM" id="Phobius"/>
    </source>
</evidence>
<evidence type="ECO:0000256" key="1">
    <source>
        <dbReference type="ARBA" id="ARBA00004651"/>
    </source>
</evidence>
<dbReference type="AlphaFoldDB" id="A0A1W1Z9Z8"/>
<keyword evidence="4 7" id="KW-1133">Transmembrane helix</keyword>
<name>A0A1W1Z9Z8_9HYPH</name>
<accession>A0A1W1Z9Z8</accession>
<feature type="transmembrane region" description="Helical" evidence="7">
    <location>
        <begin position="149"/>
        <end position="167"/>
    </location>
</feature>